<keyword evidence="9" id="KW-1185">Reference proteome</keyword>
<dbReference type="Pfam" id="PF13936">
    <property type="entry name" value="HTH_38"/>
    <property type="match status" value="1"/>
</dbReference>
<reference evidence="7" key="2">
    <citation type="submission" date="2019-01" db="EMBL/GenBank/DDBJ databases">
        <authorList>
            <person name="Scott K.M."/>
        </authorList>
    </citation>
    <scope>NUCLEOTIDE SEQUENCE</scope>
    <source>
        <strain evidence="7">JR-2</strain>
    </source>
</reference>
<proteinExistence type="inferred from homology"/>
<dbReference type="EMBL" id="CP035033">
    <property type="protein sequence ID" value="QAB15384.1"/>
    <property type="molecule type" value="Genomic_DNA"/>
</dbReference>
<dbReference type="InterPro" id="IPR001584">
    <property type="entry name" value="Integrase_cat-core"/>
</dbReference>
<evidence type="ECO:0000256" key="3">
    <source>
        <dbReference type="ARBA" id="ARBA00022578"/>
    </source>
</evidence>
<dbReference type="PANTHER" id="PTHR10948">
    <property type="entry name" value="TRANSPOSASE"/>
    <property type="match status" value="1"/>
</dbReference>
<organism evidence="7 9">
    <name type="scientific">Hydrogenovibrio thermophilus</name>
    <dbReference type="NCBI Taxonomy" id="265883"/>
    <lineage>
        <taxon>Bacteria</taxon>
        <taxon>Pseudomonadati</taxon>
        <taxon>Pseudomonadota</taxon>
        <taxon>Gammaproteobacteria</taxon>
        <taxon>Thiotrichales</taxon>
        <taxon>Piscirickettsiaceae</taxon>
        <taxon>Hydrogenovibrio</taxon>
    </lineage>
</organism>
<evidence type="ECO:0000256" key="1">
    <source>
        <dbReference type="ARBA" id="ARBA00002190"/>
    </source>
</evidence>
<evidence type="ECO:0000313" key="8">
    <source>
        <dbReference type="EMBL" id="QAB15517.1"/>
    </source>
</evidence>
<evidence type="ECO:0000313" key="9">
    <source>
        <dbReference type="Proteomes" id="UP000285478"/>
    </source>
</evidence>
<evidence type="ECO:0000313" key="7">
    <source>
        <dbReference type="EMBL" id="QAB15384.1"/>
    </source>
</evidence>
<protein>
    <submittedName>
        <fullName evidence="7">IS30 family transposase</fullName>
    </submittedName>
</protein>
<sequence>MTRFRQLTIEERYHIQFHFELGLSLRQIAKALNRAASTISRELRRNRQSPCKYWAPMAQDKADDRRKNADKQRITDAWLIEQVHYYLTQYQWSPEQISGYLARMHSVTVSHEWIYQYLLRDKAQGGELYKHLRHKVRKTRRRYGSQDRRGRIIGRVGIEQRPDVVDTRQRLGDWEADSVQGKRLATLVTLVERKTGLSRIRKVMRSTAELTASAMIDAFSGMVVKSTTSDNGKEFSHHHKVSQAMGCSFFFARPYHSWERGTNENTNGLIRQYFPKGTAFEDVTDEEIQRVEDKLNHRPRKRYGFQTPLEMLEAEKLKLGVAVNS</sequence>
<dbReference type="Proteomes" id="UP000285478">
    <property type="component" value="Chromosome"/>
</dbReference>
<dbReference type="EMBL" id="CP035033">
    <property type="protein sequence ID" value="QAB15517.1"/>
    <property type="molecule type" value="Genomic_DNA"/>
</dbReference>
<feature type="domain" description="Integrase catalytic" evidence="6">
    <location>
        <begin position="158"/>
        <end position="316"/>
    </location>
</feature>
<dbReference type="NCBIfam" id="NF033563">
    <property type="entry name" value="transpos_IS30"/>
    <property type="match status" value="1"/>
</dbReference>
<evidence type="ECO:0000259" key="6">
    <source>
        <dbReference type="PROSITE" id="PS50994"/>
    </source>
</evidence>
<dbReference type="InterPro" id="IPR051917">
    <property type="entry name" value="Transposase-Integrase"/>
</dbReference>
<dbReference type="AlphaFoldDB" id="A0A410H391"/>
<dbReference type="GO" id="GO:0005829">
    <property type="term" value="C:cytosol"/>
    <property type="evidence" value="ECO:0007669"/>
    <property type="project" value="TreeGrafter"/>
</dbReference>
<dbReference type="InterPro" id="IPR001598">
    <property type="entry name" value="Transposase_IS30_CS"/>
</dbReference>
<dbReference type="InterPro" id="IPR036397">
    <property type="entry name" value="RNaseH_sf"/>
</dbReference>
<dbReference type="Gene3D" id="1.10.10.60">
    <property type="entry name" value="Homeodomain-like"/>
    <property type="match status" value="1"/>
</dbReference>
<dbReference type="GO" id="GO:0015074">
    <property type="term" value="P:DNA integration"/>
    <property type="evidence" value="ECO:0007669"/>
    <property type="project" value="InterPro"/>
</dbReference>
<dbReference type="SUPFAM" id="SSF46689">
    <property type="entry name" value="Homeodomain-like"/>
    <property type="match status" value="1"/>
</dbReference>
<evidence type="ECO:0000256" key="4">
    <source>
        <dbReference type="ARBA" id="ARBA00023125"/>
    </source>
</evidence>
<keyword evidence="4" id="KW-0238">DNA-binding</keyword>
<dbReference type="InterPro" id="IPR012337">
    <property type="entry name" value="RNaseH-like_sf"/>
</dbReference>
<evidence type="ECO:0000256" key="5">
    <source>
        <dbReference type="ARBA" id="ARBA00023172"/>
    </source>
</evidence>
<gene>
    <name evidence="7" type="ORF">EPV75_06775</name>
    <name evidence="8" type="ORF">EPV75_07485</name>
</gene>
<dbReference type="KEGG" id="htr:EPV75_07485"/>
<dbReference type="Gene3D" id="3.30.420.10">
    <property type="entry name" value="Ribonuclease H-like superfamily/Ribonuclease H"/>
    <property type="match status" value="1"/>
</dbReference>
<dbReference type="InterPro" id="IPR009057">
    <property type="entry name" value="Homeodomain-like_sf"/>
</dbReference>
<comment type="similarity">
    <text evidence="2">Belongs to the transposase IS30 family.</text>
</comment>
<dbReference type="RefSeq" id="WP_128384889.1">
    <property type="nucleotide sequence ID" value="NZ_CP035033.1"/>
</dbReference>
<dbReference type="InterPro" id="IPR053392">
    <property type="entry name" value="Transposase_IS30-like"/>
</dbReference>
<keyword evidence="3" id="KW-0815">Transposition</keyword>
<accession>A0A410H391</accession>
<dbReference type="GO" id="GO:0003677">
    <property type="term" value="F:DNA binding"/>
    <property type="evidence" value="ECO:0007669"/>
    <property type="project" value="UniProtKB-KW"/>
</dbReference>
<comment type="function">
    <text evidence="1">Required for the transposition of the insertion element.</text>
</comment>
<keyword evidence="5" id="KW-0233">DNA recombination</keyword>
<name>A0A410H391_9GAMM</name>
<dbReference type="InterPro" id="IPR025246">
    <property type="entry name" value="IS30-like_HTH"/>
</dbReference>
<dbReference type="GO" id="GO:0006313">
    <property type="term" value="P:DNA transposition"/>
    <property type="evidence" value="ECO:0007669"/>
    <property type="project" value="InterPro"/>
</dbReference>
<dbReference type="SUPFAM" id="SSF53098">
    <property type="entry name" value="Ribonuclease H-like"/>
    <property type="match status" value="1"/>
</dbReference>
<reference evidence="7 9" key="1">
    <citation type="journal article" date="2018" name="Environ. Microbiol.">
        <title>Genomes of ubiquitous marine and hypersaline Hydrogenovibrio, Thiomicrorhabdus and Thiomicrospira spp. encode a diversity of mechanisms to sustain chemolithoautotrophy in heterogeneous environments.</title>
        <authorList>
            <person name="Scott K.M."/>
            <person name="Williams J."/>
            <person name="Porter C.M.B."/>
            <person name="Russel S."/>
            <person name="Harmer T.L."/>
            <person name="Paul J.H."/>
            <person name="Antonen K.M."/>
            <person name="Bridges M.K."/>
            <person name="Camper G.J."/>
            <person name="Campla C.K."/>
            <person name="Casella L.G."/>
            <person name="Chase E."/>
            <person name="Conrad J.W."/>
            <person name="Cruz M.C."/>
            <person name="Dunlap D.S."/>
            <person name="Duran L."/>
            <person name="Fahsbender E.M."/>
            <person name="Goldsmith D.B."/>
            <person name="Keeley R.F."/>
            <person name="Kondoff M.R."/>
            <person name="Kussy B.I."/>
            <person name="Lane M.K."/>
            <person name="Lawler S."/>
            <person name="Leigh B.A."/>
            <person name="Lewis C."/>
            <person name="Lostal L.M."/>
            <person name="Marking D."/>
            <person name="Mancera P.A."/>
            <person name="McClenthan E.C."/>
            <person name="McIntyre E.A."/>
            <person name="Mine J.A."/>
            <person name="Modi S."/>
            <person name="Moore B.D."/>
            <person name="Morgan W.A."/>
            <person name="Nelson K.M."/>
            <person name="Nguyen K.N."/>
            <person name="Ogburn N."/>
            <person name="Parrino D.G."/>
            <person name="Pedapudi A.D."/>
            <person name="Pelham R.P."/>
            <person name="Preece A.M."/>
            <person name="Rampersad E.A."/>
            <person name="Richardson J.C."/>
            <person name="Rodgers C.M."/>
            <person name="Schaffer B.L."/>
            <person name="Sheridan N.E."/>
            <person name="Solone M.R."/>
            <person name="Staley Z.R."/>
            <person name="Tabuchi M."/>
            <person name="Waide R.J."/>
            <person name="Wanjugi P.W."/>
            <person name="Young S."/>
            <person name="Clum A."/>
            <person name="Daum C."/>
            <person name="Huntemann M."/>
            <person name="Ivanova N."/>
            <person name="Kyrpides N."/>
            <person name="Mikhailova N."/>
            <person name="Palaniappan K."/>
            <person name="Pillay M."/>
            <person name="Reddy T.B.K."/>
            <person name="Shapiro N."/>
            <person name="Stamatis D."/>
            <person name="Varghese N."/>
            <person name="Woyke T."/>
            <person name="Boden R."/>
            <person name="Freyermuth S.K."/>
            <person name="Kerfeld C.A."/>
        </authorList>
    </citation>
    <scope>NUCLEOTIDE SEQUENCE [LARGE SCALE GENOMIC DNA]</scope>
    <source>
        <strain evidence="7 9">JR-2</strain>
    </source>
</reference>
<dbReference type="PROSITE" id="PS01043">
    <property type="entry name" value="TRANSPOSASE_IS30"/>
    <property type="match status" value="1"/>
</dbReference>
<dbReference type="GO" id="GO:0004803">
    <property type="term" value="F:transposase activity"/>
    <property type="evidence" value="ECO:0007669"/>
    <property type="project" value="InterPro"/>
</dbReference>
<dbReference type="PANTHER" id="PTHR10948:SF23">
    <property type="entry name" value="TRANSPOSASE INSI FOR INSERTION SEQUENCE ELEMENT IS30A-RELATED"/>
    <property type="match status" value="1"/>
</dbReference>
<evidence type="ECO:0000256" key="2">
    <source>
        <dbReference type="ARBA" id="ARBA00006363"/>
    </source>
</evidence>
<dbReference type="PROSITE" id="PS50994">
    <property type="entry name" value="INTEGRASE"/>
    <property type="match status" value="1"/>
</dbReference>
<dbReference type="KEGG" id="htr:EPV75_06775"/>